<proteinExistence type="predicted"/>
<sequence>MTNGEETSTGTSAATSIDHHHPLYLQPCDTLGSSLISIQLTGSENYALWSRSMKIGIIGKSKLGFIDGRCTKDKFDRSLHELWKKCNAIVLSWIMNVGISSVSAYFSQLTDLWEEYDALMPCPGCDCPESKSYFEYFEYQRLLQFLMGLNETYSQPRSQILMMSHVPTVNKAYSMIVSKESQRALGKFSQSVDIGDGTSLFTNKSMNSWNNYKPRRGNLFCDYCNYKGHTKDTCFKLHGYLADFKMRKKTTGFPQRAMANVSIQEEQQLMTKQLTNANTQEAQQVINTSAANVAQG</sequence>
<protein>
    <submittedName>
        <fullName evidence="2">Uncharacterized protein LOC142172770</fullName>
    </submittedName>
</protein>
<reference evidence="1" key="1">
    <citation type="journal article" date="2014" name="Nat. Commun.">
        <title>The tobacco genome sequence and its comparison with those of tomato and potato.</title>
        <authorList>
            <person name="Sierro N."/>
            <person name="Battey J.N."/>
            <person name="Ouadi S."/>
            <person name="Bakaher N."/>
            <person name="Bovet L."/>
            <person name="Willig A."/>
            <person name="Goepfert S."/>
            <person name="Peitsch M.C."/>
            <person name="Ivanov N.V."/>
        </authorList>
    </citation>
    <scope>NUCLEOTIDE SEQUENCE [LARGE SCALE GENOMIC DNA]</scope>
</reference>
<evidence type="ECO:0000313" key="1">
    <source>
        <dbReference type="Proteomes" id="UP000790787"/>
    </source>
</evidence>
<evidence type="ECO:0000313" key="2">
    <source>
        <dbReference type="RefSeq" id="XP_075092550.1"/>
    </source>
</evidence>
<accession>A0AC58T5R6</accession>
<organism evidence="1 2">
    <name type="scientific">Nicotiana tabacum</name>
    <name type="common">Common tobacco</name>
    <dbReference type="NCBI Taxonomy" id="4097"/>
    <lineage>
        <taxon>Eukaryota</taxon>
        <taxon>Viridiplantae</taxon>
        <taxon>Streptophyta</taxon>
        <taxon>Embryophyta</taxon>
        <taxon>Tracheophyta</taxon>
        <taxon>Spermatophyta</taxon>
        <taxon>Magnoliopsida</taxon>
        <taxon>eudicotyledons</taxon>
        <taxon>Gunneridae</taxon>
        <taxon>Pentapetalae</taxon>
        <taxon>asterids</taxon>
        <taxon>lamiids</taxon>
        <taxon>Solanales</taxon>
        <taxon>Solanaceae</taxon>
        <taxon>Nicotianoideae</taxon>
        <taxon>Nicotianeae</taxon>
        <taxon>Nicotiana</taxon>
    </lineage>
</organism>
<dbReference type="Proteomes" id="UP000790787">
    <property type="component" value="Chromosome 18"/>
</dbReference>
<reference evidence="2" key="2">
    <citation type="submission" date="2025-08" db="UniProtKB">
        <authorList>
            <consortium name="RefSeq"/>
        </authorList>
    </citation>
    <scope>IDENTIFICATION</scope>
    <source>
        <tissue evidence="2">Leaf</tissue>
    </source>
</reference>
<name>A0AC58T5R6_TOBAC</name>
<keyword evidence="1" id="KW-1185">Reference proteome</keyword>
<gene>
    <name evidence="2" type="primary">LOC142172770</name>
</gene>
<dbReference type="RefSeq" id="XP_075092550.1">
    <property type="nucleotide sequence ID" value="XM_075236449.1"/>
</dbReference>